<sequence>MERIYYTAKDHTLFESTTRGHSKHMGDRNNFLTWRQHPTVNIRDEK</sequence>
<protein>
    <submittedName>
        <fullName evidence="1">Uncharacterized protein</fullName>
    </submittedName>
</protein>
<evidence type="ECO:0000313" key="1">
    <source>
        <dbReference type="EMBL" id="JAH80991.1"/>
    </source>
</evidence>
<dbReference type="EMBL" id="GBXM01027586">
    <property type="protein sequence ID" value="JAH80991.1"/>
    <property type="molecule type" value="Transcribed_RNA"/>
</dbReference>
<dbReference type="AlphaFoldDB" id="A0A0E9VSE2"/>
<name>A0A0E9VSE2_ANGAN</name>
<reference evidence="1" key="1">
    <citation type="submission" date="2014-11" db="EMBL/GenBank/DDBJ databases">
        <authorList>
            <person name="Amaro Gonzalez C."/>
        </authorList>
    </citation>
    <scope>NUCLEOTIDE SEQUENCE</scope>
</reference>
<reference evidence="1" key="2">
    <citation type="journal article" date="2015" name="Fish Shellfish Immunol.">
        <title>Early steps in the European eel (Anguilla anguilla)-Vibrio vulnificus interaction in the gills: Role of the RtxA13 toxin.</title>
        <authorList>
            <person name="Callol A."/>
            <person name="Pajuelo D."/>
            <person name="Ebbesson L."/>
            <person name="Teles M."/>
            <person name="MacKenzie S."/>
            <person name="Amaro C."/>
        </authorList>
    </citation>
    <scope>NUCLEOTIDE SEQUENCE</scope>
</reference>
<organism evidence="1">
    <name type="scientific">Anguilla anguilla</name>
    <name type="common">European freshwater eel</name>
    <name type="synonym">Muraena anguilla</name>
    <dbReference type="NCBI Taxonomy" id="7936"/>
    <lineage>
        <taxon>Eukaryota</taxon>
        <taxon>Metazoa</taxon>
        <taxon>Chordata</taxon>
        <taxon>Craniata</taxon>
        <taxon>Vertebrata</taxon>
        <taxon>Euteleostomi</taxon>
        <taxon>Actinopterygii</taxon>
        <taxon>Neopterygii</taxon>
        <taxon>Teleostei</taxon>
        <taxon>Anguilliformes</taxon>
        <taxon>Anguillidae</taxon>
        <taxon>Anguilla</taxon>
    </lineage>
</organism>
<proteinExistence type="predicted"/>
<accession>A0A0E9VSE2</accession>